<name>A0A7S4MWL4_9STRA</name>
<dbReference type="EMBL" id="HBKQ01028444">
    <property type="protein sequence ID" value="CAE2247008.1"/>
    <property type="molecule type" value="Transcribed_RNA"/>
</dbReference>
<accession>A0A7S4MWL4</accession>
<reference evidence="2" key="1">
    <citation type="submission" date="2021-01" db="EMBL/GenBank/DDBJ databases">
        <authorList>
            <person name="Corre E."/>
            <person name="Pelletier E."/>
            <person name="Niang G."/>
            <person name="Scheremetjew M."/>
            <person name="Finn R."/>
            <person name="Kale V."/>
            <person name="Holt S."/>
            <person name="Cochrane G."/>
            <person name="Meng A."/>
            <person name="Brown T."/>
            <person name="Cohen L."/>
        </authorList>
    </citation>
    <scope>NUCLEOTIDE SEQUENCE</scope>
    <source>
        <strain evidence="2">Isolate 1302-5</strain>
    </source>
</reference>
<dbReference type="InterPro" id="IPR036865">
    <property type="entry name" value="CRAL-TRIO_dom_sf"/>
</dbReference>
<dbReference type="GO" id="GO:1902936">
    <property type="term" value="F:phosphatidylinositol bisphosphate binding"/>
    <property type="evidence" value="ECO:0007669"/>
    <property type="project" value="TreeGrafter"/>
</dbReference>
<organism evidence="2">
    <name type="scientific">Odontella aurita</name>
    <dbReference type="NCBI Taxonomy" id="265563"/>
    <lineage>
        <taxon>Eukaryota</taxon>
        <taxon>Sar</taxon>
        <taxon>Stramenopiles</taxon>
        <taxon>Ochrophyta</taxon>
        <taxon>Bacillariophyta</taxon>
        <taxon>Mediophyceae</taxon>
        <taxon>Biddulphiophycidae</taxon>
        <taxon>Eupodiscales</taxon>
        <taxon>Odontellaceae</taxon>
        <taxon>Odontella</taxon>
    </lineage>
</organism>
<dbReference type="Pfam" id="PF00650">
    <property type="entry name" value="CRAL_TRIO"/>
    <property type="match status" value="1"/>
</dbReference>
<protein>
    <recommendedName>
        <fullName evidence="1">CRAL-TRIO domain-containing protein</fullName>
    </recommendedName>
</protein>
<sequence>MERDLCLQNGVVLLADKRNITPQYFTKFGALFQVVVDVEDCMPIKIRARHMLLGHNPPIVHVAIQTFLSFFNLATKKRIVVHARALEDNLEELSTKYGIKADILPVDLGGTVDSEYFIDWLEERRAAGI</sequence>
<dbReference type="PANTHER" id="PTHR10174">
    <property type="entry name" value="ALPHA-TOCOPHEROL TRANSFER PROTEIN-RELATED"/>
    <property type="match status" value="1"/>
</dbReference>
<dbReference type="PANTHER" id="PTHR10174:SF208">
    <property type="entry name" value="CRAL-TRIO DOMAIN-CONTAINING PROTEIN DDB_G0278031"/>
    <property type="match status" value="1"/>
</dbReference>
<dbReference type="GO" id="GO:0016020">
    <property type="term" value="C:membrane"/>
    <property type="evidence" value="ECO:0007669"/>
    <property type="project" value="TreeGrafter"/>
</dbReference>
<proteinExistence type="predicted"/>
<evidence type="ECO:0000259" key="1">
    <source>
        <dbReference type="Pfam" id="PF00650"/>
    </source>
</evidence>
<dbReference type="Gene3D" id="3.40.525.10">
    <property type="entry name" value="CRAL-TRIO lipid binding domain"/>
    <property type="match status" value="1"/>
</dbReference>
<feature type="domain" description="CRAL-TRIO" evidence="1">
    <location>
        <begin position="8"/>
        <end position="110"/>
    </location>
</feature>
<dbReference type="Gene3D" id="1.20.5.1200">
    <property type="entry name" value="Alpha-tocopherol transfer"/>
    <property type="match status" value="1"/>
</dbReference>
<gene>
    <name evidence="2" type="ORF">OAUR00152_LOCUS19289</name>
</gene>
<evidence type="ECO:0000313" key="2">
    <source>
        <dbReference type="EMBL" id="CAE2247008.1"/>
    </source>
</evidence>
<dbReference type="InterPro" id="IPR001251">
    <property type="entry name" value="CRAL-TRIO_dom"/>
</dbReference>
<dbReference type="SUPFAM" id="SSF52087">
    <property type="entry name" value="CRAL/TRIO domain"/>
    <property type="match status" value="1"/>
</dbReference>
<dbReference type="AlphaFoldDB" id="A0A7S4MWL4"/>